<accession>A0ABZ2P0T4</accession>
<protein>
    <submittedName>
        <fullName evidence="1">OpgC domain-containing protein</fullName>
    </submittedName>
</protein>
<proteinExistence type="predicted"/>
<dbReference type="RefSeq" id="WP_312022763.1">
    <property type="nucleotide sequence ID" value="NZ_CP147711.1"/>
</dbReference>
<name>A0ABZ2P0T4_9BRAD</name>
<sequence>MQGPFQNLLYERHRRAGARATSRCGDERLEQGSSHECDPVAYLDGDRRDLRLDACRGLALWFIFIDHIPGNGFDWLTIRNYGLSDTSERFLSSSLAILACLPTAAHCVGRDGQPSSSAACGEAWKSGLHFCCW</sequence>
<dbReference type="PANTHER" id="PTHR38592">
    <property type="entry name" value="BLL4819 PROTEIN"/>
    <property type="match status" value="1"/>
</dbReference>
<organism evidence="1 2">
    <name type="scientific">Bradyrhizobium septentrionale</name>
    <dbReference type="NCBI Taxonomy" id="1404411"/>
    <lineage>
        <taxon>Bacteria</taxon>
        <taxon>Pseudomonadati</taxon>
        <taxon>Pseudomonadota</taxon>
        <taxon>Alphaproteobacteria</taxon>
        <taxon>Hyphomicrobiales</taxon>
        <taxon>Nitrobacteraceae</taxon>
        <taxon>Bradyrhizobium</taxon>
    </lineage>
</organism>
<reference evidence="1" key="1">
    <citation type="journal article" date="2021" name="Int. J. Syst. Evol. Microbiol.">
        <title>Bradyrhizobium septentrionale sp. nov. (sv. septentrionale) and Bradyrhizobium quebecense sp. nov. (sv. septentrionale) associated with legumes native to Canada possess rearranged symbiosis genes and numerous insertion sequences.</title>
        <authorList>
            <person name="Bromfield E.S.P."/>
            <person name="Cloutier S."/>
        </authorList>
    </citation>
    <scope>NUCLEOTIDE SEQUENCE</scope>
    <source>
        <strain evidence="1">5S5</strain>
    </source>
</reference>
<keyword evidence="2" id="KW-1185">Reference proteome</keyword>
<gene>
    <name evidence="1" type="primary">opgC</name>
    <name evidence="1" type="ORF">WDK88_01805</name>
</gene>
<evidence type="ECO:0000313" key="2">
    <source>
        <dbReference type="Proteomes" id="UP001432046"/>
    </source>
</evidence>
<dbReference type="EMBL" id="CP147711">
    <property type="protein sequence ID" value="WXC80418.1"/>
    <property type="molecule type" value="Genomic_DNA"/>
</dbReference>
<dbReference type="Proteomes" id="UP001432046">
    <property type="component" value="Chromosome"/>
</dbReference>
<evidence type="ECO:0000313" key="1">
    <source>
        <dbReference type="EMBL" id="WXC80418.1"/>
    </source>
</evidence>
<dbReference type="PANTHER" id="PTHR38592:SF3">
    <property type="entry name" value="BLL4819 PROTEIN"/>
    <property type="match status" value="1"/>
</dbReference>
<reference evidence="1" key="2">
    <citation type="submission" date="2024-03" db="EMBL/GenBank/DDBJ databases">
        <authorList>
            <person name="Bromfield E.S.P."/>
            <person name="Cloutier S."/>
        </authorList>
    </citation>
    <scope>NUCLEOTIDE SEQUENCE</scope>
    <source>
        <strain evidence="1">5S5</strain>
    </source>
</reference>
<dbReference type="InterPro" id="IPR014550">
    <property type="entry name" value="UCP028704_OpgC"/>
</dbReference>
<dbReference type="Pfam" id="PF10129">
    <property type="entry name" value="OpgC_C"/>
    <property type="match status" value="1"/>
</dbReference>